<comment type="caution">
    <text evidence="1">The sequence shown here is derived from an EMBL/GenBank/DDBJ whole genome shotgun (WGS) entry which is preliminary data.</text>
</comment>
<name>A0A2N3QE98_9BIFI</name>
<protein>
    <submittedName>
        <fullName evidence="1">Uncharacterized protein</fullName>
    </submittedName>
</protein>
<dbReference type="RefSeq" id="WP_101455447.1">
    <property type="nucleotide sequence ID" value="NZ_PCGY01000024.1"/>
</dbReference>
<reference evidence="1 2" key="1">
    <citation type="submission" date="2017-10" db="EMBL/GenBank/DDBJ databases">
        <title>Bifidobacterium genomics.</title>
        <authorList>
            <person name="Lugli G.A."/>
            <person name="Milani C."/>
            <person name="Mancabelli L."/>
        </authorList>
    </citation>
    <scope>NUCLEOTIDE SEQUENCE [LARGE SCALE GENOMIC DNA]</scope>
    <source>
        <strain evidence="1 2">1542B</strain>
    </source>
</reference>
<organism evidence="1 2">
    <name type="scientific">Bifidobacterium thermophilum</name>
    <dbReference type="NCBI Taxonomy" id="33905"/>
    <lineage>
        <taxon>Bacteria</taxon>
        <taxon>Bacillati</taxon>
        <taxon>Actinomycetota</taxon>
        <taxon>Actinomycetes</taxon>
        <taxon>Bifidobacteriales</taxon>
        <taxon>Bifidobacteriaceae</taxon>
        <taxon>Bifidobacterium</taxon>
    </lineage>
</organism>
<evidence type="ECO:0000313" key="2">
    <source>
        <dbReference type="Proteomes" id="UP000233727"/>
    </source>
</evidence>
<gene>
    <name evidence="1" type="ORF">CQR47_1798</name>
</gene>
<sequence length="564" mass="61203">MSGTTTTDDEYDDRTLEELWRSDDWHDLRRARIESTPRTRALHLLDPQWAGRDWDALDELAATIMDADLGALDTKALGTLAASPLPELRAAAAGYPGTPQTVLDTMSRNEQDPGILTALVESGRLSQDAVDEAACRQYDPDLIARMIGRVSPQAVRTLARSEAWGARLAAARSGRLDDDAIIGMAAGTDGWTPELDADVAAELLLRMPRDPDAGVAPGMPPTRLVRRIIDDPHAADRAAWKHTGRRSTDPQADRLAIWDKLIDAADRNGCLSGIAIRLAGDDGQDVQAFLARARERVSDARLAPDTTQQAATQLNRLPDDATETMWEWTGWVAAAESWLNAHGVGQADIYQVAWAMDEDRWRTGVTVEYDDAATGERALRAIITPDEEEDIEHAAGGDIMQVRHELDEAKAGSAWYQAFHALRLHNPRWSGAVLDAISGDEHGGLAKRLTGLDLGAAPDTVAIRYLDIYREEQSTPMRMDTFRRIMHDNAADPTTAGNMVDDAVRLSLRAREGQDEPAAWRVAGTREASCAGLEAMGGTAAGMPVPDPAAIVAPSASSAPVTLW</sequence>
<proteinExistence type="predicted"/>
<dbReference type="Proteomes" id="UP000233727">
    <property type="component" value="Unassembled WGS sequence"/>
</dbReference>
<dbReference type="EMBL" id="PCGY01000024">
    <property type="protein sequence ID" value="PKU88449.1"/>
    <property type="molecule type" value="Genomic_DNA"/>
</dbReference>
<dbReference type="AlphaFoldDB" id="A0A2N3QE98"/>
<accession>A0A2N3QE98</accession>
<evidence type="ECO:0000313" key="1">
    <source>
        <dbReference type="EMBL" id="PKU88449.1"/>
    </source>
</evidence>